<organism evidence="3 4">
    <name type="scientific">Brassica oleracea var. oleracea</name>
    <dbReference type="NCBI Taxonomy" id="109376"/>
    <lineage>
        <taxon>Eukaryota</taxon>
        <taxon>Viridiplantae</taxon>
        <taxon>Streptophyta</taxon>
        <taxon>Embryophyta</taxon>
        <taxon>Tracheophyta</taxon>
        <taxon>Spermatophyta</taxon>
        <taxon>Magnoliopsida</taxon>
        <taxon>eudicotyledons</taxon>
        <taxon>Gunneridae</taxon>
        <taxon>Pentapetalae</taxon>
        <taxon>rosids</taxon>
        <taxon>malvids</taxon>
        <taxon>Brassicales</taxon>
        <taxon>Brassicaceae</taxon>
        <taxon>Brassiceae</taxon>
        <taxon>Brassica</taxon>
    </lineage>
</organism>
<reference evidence="3" key="2">
    <citation type="submission" date="2015-03" db="UniProtKB">
        <authorList>
            <consortium name="EnsemblPlants"/>
        </authorList>
    </citation>
    <scope>IDENTIFICATION</scope>
</reference>
<dbReference type="PANTHER" id="PTHR47937">
    <property type="entry name" value="PLASTID TRANSCRIPTIONALLY ACTIVE CHROMOSOME 2-LIKE PROTEIN"/>
    <property type="match status" value="1"/>
</dbReference>
<reference evidence="3 4" key="1">
    <citation type="journal article" date="2014" name="Genome Biol.">
        <title>Transcriptome and methylome profiling reveals relics of genome dominance in the mesopolyploid Brassica oleracea.</title>
        <authorList>
            <person name="Parkin I.A."/>
            <person name="Koh C."/>
            <person name="Tang H."/>
            <person name="Robinson S.J."/>
            <person name="Kagale S."/>
            <person name="Clarke W.E."/>
            <person name="Town C.D."/>
            <person name="Nixon J."/>
            <person name="Krishnakumar V."/>
            <person name="Bidwell S.L."/>
            <person name="Denoeud F."/>
            <person name="Belcram H."/>
            <person name="Links M.G."/>
            <person name="Just J."/>
            <person name="Clarke C."/>
            <person name="Bender T."/>
            <person name="Huebert T."/>
            <person name="Mason A.S."/>
            <person name="Pires J.C."/>
            <person name="Barker G."/>
            <person name="Moore J."/>
            <person name="Walley P.G."/>
            <person name="Manoli S."/>
            <person name="Batley J."/>
            <person name="Edwards D."/>
            <person name="Nelson M.N."/>
            <person name="Wang X."/>
            <person name="Paterson A.H."/>
            <person name="King G."/>
            <person name="Bancroft I."/>
            <person name="Chalhoub B."/>
            <person name="Sharpe A.G."/>
        </authorList>
    </citation>
    <scope>NUCLEOTIDE SEQUENCE</scope>
    <source>
        <strain evidence="3 4">cv. TO1000</strain>
    </source>
</reference>
<dbReference type="PROSITE" id="PS51375">
    <property type="entry name" value="PPR"/>
    <property type="match status" value="2"/>
</dbReference>
<dbReference type="Pfam" id="PF01535">
    <property type="entry name" value="PPR"/>
    <property type="match status" value="4"/>
</dbReference>
<evidence type="ECO:0008006" key="5">
    <source>
        <dbReference type="Google" id="ProtNLM"/>
    </source>
</evidence>
<dbReference type="InterPro" id="IPR002885">
    <property type="entry name" value="PPR_rpt"/>
</dbReference>
<keyword evidence="4" id="KW-1185">Reference proteome</keyword>
<evidence type="ECO:0000256" key="1">
    <source>
        <dbReference type="ARBA" id="ARBA00022737"/>
    </source>
</evidence>
<dbReference type="eggNOG" id="KOG4197">
    <property type="taxonomic scope" value="Eukaryota"/>
</dbReference>
<evidence type="ECO:0000313" key="4">
    <source>
        <dbReference type="Proteomes" id="UP000032141"/>
    </source>
</evidence>
<protein>
    <recommendedName>
        <fullName evidence="5">Pentacotripeptide-repeat region of PRORP domain-containing protein</fullName>
    </recommendedName>
</protein>
<evidence type="ECO:0000256" key="2">
    <source>
        <dbReference type="PROSITE-ProRule" id="PRU00708"/>
    </source>
</evidence>
<dbReference type="EnsemblPlants" id="Bo1g123720.1">
    <property type="protein sequence ID" value="Bo1g123720.1"/>
    <property type="gene ID" value="Bo1g123720"/>
</dbReference>
<dbReference type="PANTHER" id="PTHR47937:SF2">
    <property type="entry name" value="PENTATRICOPEPTIDE (PPR) REPEAT-CONTAINING PROTEIN, PF01535'-RELATED"/>
    <property type="match status" value="1"/>
</dbReference>
<dbReference type="HOGENOM" id="CLU_527177_0_0_1"/>
<dbReference type="AlphaFoldDB" id="A0A0D3AD74"/>
<dbReference type="NCBIfam" id="TIGR00756">
    <property type="entry name" value="PPR"/>
    <property type="match status" value="2"/>
</dbReference>
<accession>A0A0D3AD74</accession>
<dbReference type="Gene3D" id="1.25.40.10">
    <property type="entry name" value="Tetratricopeptide repeat domain"/>
    <property type="match status" value="2"/>
</dbReference>
<proteinExistence type="predicted"/>
<dbReference type="InterPro" id="IPR011990">
    <property type="entry name" value="TPR-like_helical_dom_sf"/>
</dbReference>
<dbReference type="Proteomes" id="UP000032141">
    <property type="component" value="Chromosome C1"/>
</dbReference>
<feature type="repeat" description="PPR" evidence="2">
    <location>
        <begin position="424"/>
        <end position="458"/>
    </location>
</feature>
<dbReference type="Gramene" id="Bo1g123720.1">
    <property type="protein sequence ID" value="Bo1g123720.1"/>
    <property type="gene ID" value="Bo1g123720"/>
</dbReference>
<dbReference type="OMA" id="AWALFQY"/>
<sequence>MFSSAMSSSRRYLLLQRRMMSSSPKLYPVGRDHPRPEDRITILGGPSALLGRVKFLIDDIVDLDVAAKHARRAAAWKKRMAPHRAIETCNAIIGAMCDAGRSGDAIDLFDFFFNKSEMKPNISSCNLIIKSHCEHGRLDDALRLYTHLSSSENTTPSPDHKTYDLLTKALVDAGTINQALDLLLEGRRVLFNFQEPGMYMNLVRGFLEQGNLDMAYQLRDDFTTCSIRNKIAVLDSVFVEYLFKQGKDEEAMELYRSSVNNKDGFTANGTVGNPYLKLLLTYGQKKQAWALFQYMLDNYVCCFGFNKDTVNMMVNDGNPYLKLLLKYRQKKQAWALFQYMLDNYECCFGFNKDTVNMMVNECFDVGRFGDAVNVFNKAKATLQYGLPVEAYRNIITRLCQNGRLSDAETMFNGLVKEQGYHKPDVETYKALIRAYVESSRVEDAVQTSNKMMASKLHRATQLFF</sequence>
<dbReference type="InterPro" id="IPR052308">
    <property type="entry name" value="PPR_domain-containing"/>
</dbReference>
<keyword evidence="1" id="KW-0677">Repeat</keyword>
<evidence type="ECO:0000313" key="3">
    <source>
        <dbReference type="EnsemblPlants" id="Bo1g123720.1"/>
    </source>
</evidence>
<name>A0A0D3AD74_BRAOL</name>
<feature type="repeat" description="PPR" evidence="2">
    <location>
        <begin position="121"/>
        <end position="156"/>
    </location>
</feature>